<feature type="compositionally biased region" description="Polar residues" evidence="3">
    <location>
        <begin position="202"/>
        <end position="211"/>
    </location>
</feature>
<dbReference type="InterPro" id="IPR003960">
    <property type="entry name" value="ATPase_AAA_CS"/>
</dbReference>
<dbReference type="GO" id="GO:0030970">
    <property type="term" value="P:retrograde protein transport, ER to cytosol"/>
    <property type="evidence" value="ECO:0007669"/>
    <property type="project" value="TreeGrafter"/>
</dbReference>
<dbReference type="InterPro" id="IPR003593">
    <property type="entry name" value="AAA+_ATPase"/>
</dbReference>
<dbReference type="SUPFAM" id="SSF52540">
    <property type="entry name" value="P-loop containing nucleoside triphosphate hydrolases"/>
    <property type="match status" value="2"/>
</dbReference>
<dbReference type="OrthoDB" id="27435at2759"/>
<dbReference type="InterPro" id="IPR003959">
    <property type="entry name" value="ATPase_AAA_core"/>
</dbReference>
<evidence type="ECO:0000313" key="6">
    <source>
        <dbReference type="Proteomes" id="UP000770661"/>
    </source>
</evidence>
<dbReference type="PROSITE" id="PS00674">
    <property type="entry name" value="AAA"/>
    <property type="match status" value="1"/>
</dbReference>
<sequence length="514" mass="56805">MNKSQNRTLEEHQWTLTEHMNKSQKNRSHEEQSCITITLVQSENARDLQRLLLPSPLLLSLGGRPGGYLRRALVGPPGCGRPPCAAGCQEDAACLVATAAAELSVSGGPVGGRDEVLLTLDECRGHPNLTLLAATNRPYDLDPAVRRSGRLEIEVLLSAPRESERLSILQVHCLGPPPTPPATPSPPPPGRHHPGTPHTPVTEASTASPPHTQLHKTLGFITTRPTPSTPPSGLDHTTRLLERILTEHLLFARAYDALKLKRPRGVLLYGPRGCGKTRLAASLASGRGCTFITATAAHLLSPYVGASEKRIAALFHAARLAQPALVFIDEIDLTKSLEFTQQEVVDLKQQVKHQDQELKCRRNTNETLSEKLEGSETLIKDLEDRCNYQEDYNRRNNLQFLGMVGRQGGDTWEQAAVLVSKLLEEKLQLPDIQLERAHRVGQRLDHRDRPIIARFTRFCDREAVMRNVAKLKGTRIFINEDLCPASHNVRKAQLSPDDGLLLLPWVPVLTRAVT</sequence>
<dbReference type="PANTHER" id="PTHR23077">
    <property type="entry name" value="AAA-FAMILY ATPASE"/>
    <property type="match status" value="1"/>
</dbReference>
<protein>
    <submittedName>
        <fullName evidence="5">Spermatogenesis-associated protein 5-like protein 1</fullName>
    </submittedName>
</protein>
<keyword evidence="1" id="KW-0547">Nucleotide-binding</keyword>
<dbReference type="Gene3D" id="3.40.50.300">
    <property type="entry name" value="P-loop containing nucleotide triphosphate hydrolases"/>
    <property type="match status" value="2"/>
</dbReference>
<dbReference type="SMART" id="SM00382">
    <property type="entry name" value="AAA"/>
    <property type="match status" value="1"/>
</dbReference>
<keyword evidence="2" id="KW-0175">Coiled coil</keyword>
<accession>A0A8J4Y4B7</accession>
<reference evidence="5" key="1">
    <citation type="submission" date="2020-07" db="EMBL/GenBank/DDBJ databases">
        <title>The High-quality genome of the commercially important snow crab, Chionoecetes opilio.</title>
        <authorList>
            <person name="Jeong J.-H."/>
            <person name="Ryu S."/>
        </authorList>
    </citation>
    <scope>NUCLEOTIDE SEQUENCE</scope>
    <source>
        <strain evidence="5">MADBK_172401_WGS</strain>
        <tissue evidence="5">Digestive gland</tissue>
    </source>
</reference>
<dbReference type="PANTHER" id="PTHR23077:SF194">
    <property type="entry name" value="ATPASE FAMILY GENE 2 PROTEIN HOMOLOG B"/>
    <property type="match status" value="1"/>
</dbReference>
<comment type="caution">
    <text evidence="5">The sequence shown here is derived from an EMBL/GenBank/DDBJ whole genome shotgun (WGS) entry which is preliminary data.</text>
</comment>
<feature type="compositionally biased region" description="Pro residues" evidence="3">
    <location>
        <begin position="175"/>
        <end position="189"/>
    </location>
</feature>
<dbReference type="Pfam" id="PF00004">
    <property type="entry name" value="AAA"/>
    <property type="match status" value="1"/>
</dbReference>
<comment type="similarity">
    <text evidence="1">Belongs to the AAA ATPase family.</text>
</comment>
<dbReference type="GO" id="GO:0034098">
    <property type="term" value="C:VCP-NPL4-UFD1 AAA ATPase complex"/>
    <property type="evidence" value="ECO:0007669"/>
    <property type="project" value="TreeGrafter"/>
</dbReference>
<feature type="domain" description="AAA+ ATPase" evidence="4">
    <location>
        <begin position="262"/>
        <end position="450"/>
    </location>
</feature>
<dbReference type="InterPro" id="IPR027417">
    <property type="entry name" value="P-loop_NTPase"/>
</dbReference>
<dbReference type="AlphaFoldDB" id="A0A8J4Y4B7"/>
<evidence type="ECO:0000256" key="2">
    <source>
        <dbReference type="SAM" id="Coils"/>
    </source>
</evidence>
<evidence type="ECO:0000313" key="5">
    <source>
        <dbReference type="EMBL" id="KAG0720477.1"/>
    </source>
</evidence>
<keyword evidence="1" id="KW-0067">ATP-binding</keyword>
<dbReference type="GO" id="GO:0005524">
    <property type="term" value="F:ATP binding"/>
    <property type="evidence" value="ECO:0007669"/>
    <property type="project" value="UniProtKB-KW"/>
</dbReference>
<dbReference type="Gene3D" id="3.30.70.1820">
    <property type="entry name" value="L1 transposable element, RRM domain"/>
    <property type="match status" value="1"/>
</dbReference>
<dbReference type="GO" id="GO:0097352">
    <property type="term" value="P:autophagosome maturation"/>
    <property type="evidence" value="ECO:0007669"/>
    <property type="project" value="TreeGrafter"/>
</dbReference>
<dbReference type="GO" id="GO:0016887">
    <property type="term" value="F:ATP hydrolysis activity"/>
    <property type="evidence" value="ECO:0007669"/>
    <property type="project" value="InterPro"/>
</dbReference>
<dbReference type="Proteomes" id="UP000770661">
    <property type="component" value="Unassembled WGS sequence"/>
</dbReference>
<dbReference type="GO" id="GO:0031593">
    <property type="term" value="F:polyubiquitin modification-dependent protein binding"/>
    <property type="evidence" value="ECO:0007669"/>
    <property type="project" value="TreeGrafter"/>
</dbReference>
<dbReference type="GO" id="GO:0005829">
    <property type="term" value="C:cytosol"/>
    <property type="evidence" value="ECO:0007669"/>
    <property type="project" value="TreeGrafter"/>
</dbReference>
<feature type="region of interest" description="Disordered" evidence="3">
    <location>
        <begin position="172"/>
        <end position="212"/>
    </location>
</feature>
<evidence type="ECO:0000256" key="3">
    <source>
        <dbReference type="SAM" id="MobiDB-lite"/>
    </source>
</evidence>
<dbReference type="GO" id="GO:0005634">
    <property type="term" value="C:nucleus"/>
    <property type="evidence" value="ECO:0007669"/>
    <property type="project" value="TreeGrafter"/>
</dbReference>
<evidence type="ECO:0000256" key="1">
    <source>
        <dbReference type="RuleBase" id="RU003651"/>
    </source>
</evidence>
<keyword evidence="6" id="KW-1185">Reference proteome</keyword>
<feature type="coiled-coil region" evidence="2">
    <location>
        <begin position="337"/>
        <end position="385"/>
    </location>
</feature>
<proteinExistence type="inferred from homology"/>
<dbReference type="Gene3D" id="1.10.8.60">
    <property type="match status" value="1"/>
</dbReference>
<evidence type="ECO:0000259" key="4">
    <source>
        <dbReference type="SMART" id="SM00382"/>
    </source>
</evidence>
<organism evidence="5 6">
    <name type="scientific">Chionoecetes opilio</name>
    <name type="common">Atlantic snow crab</name>
    <name type="synonym">Cancer opilio</name>
    <dbReference type="NCBI Taxonomy" id="41210"/>
    <lineage>
        <taxon>Eukaryota</taxon>
        <taxon>Metazoa</taxon>
        <taxon>Ecdysozoa</taxon>
        <taxon>Arthropoda</taxon>
        <taxon>Crustacea</taxon>
        <taxon>Multicrustacea</taxon>
        <taxon>Malacostraca</taxon>
        <taxon>Eumalacostraca</taxon>
        <taxon>Eucarida</taxon>
        <taxon>Decapoda</taxon>
        <taxon>Pleocyemata</taxon>
        <taxon>Brachyura</taxon>
        <taxon>Eubrachyura</taxon>
        <taxon>Majoidea</taxon>
        <taxon>Majidae</taxon>
        <taxon>Chionoecetes</taxon>
    </lineage>
</organism>
<dbReference type="InterPro" id="IPR050168">
    <property type="entry name" value="AAA_ATPase_domain"/>
</dbReference>
<name>A0A8J4Y4B7_CHIOP</name>
<dbReference type="GO" id="GO:0051228">
    <property type="term" value="P:mitotic spindle disassembly"/>
    <property type="evidence" value="ECO:0007669"/>
    <property type="project" value="TreeGrafter"/>
</dbReference>
<dbReference type="EMBL" id="JACEEZ010012803">
    <property type="protein sequence ID" value="KAG0720477.1"/>
    <property type="molecule type" value="Genomic_DNA"/>
</dbReference>
<gene>
    <name evidence="5" type="primary">SPATA5L1</name>
    <name evidence="5" type="ORF">GWK47_048444</name>
</gene>